<organism evidence="8 9">
    <name type="scientific">Paractinoplanes deccanensis</name>
    <dbReference type="NCBI Taxonomy" id="113561"/>
    <lineage>
        <taxon>Bacteria</taxon>
        <taxon>Bacillati</taxon>
        <taxon>Actinomycetota</taxon>
        <taxon>Actinomycetes</taxon>
        <taxon>Micromonosporales</taxon>
        <taxon>Micromonosporaceae</taxon>
        <taxon>Paractinoplanes</taxon>
    </lineage>
</organism>
<evidence type="ECO:0000256" key="7">
    <source>
        <dbReference type="SAM" id="Phobius"/>
    </source>
</evidence>
<dbReference type="Pfam" id="PF04347">
    <property type="entry name" value="FliO"/>
    <property type="match status" value="1"/>
</dbReference>
<keyword evidence="3 7" id="KW-0812">Transmembrane</keyword>
<keyword evidence="2" id="KW-1003">Cell membrane</keyword>
<feature type="transmembrane region" description="Helical" evidence="7">
    <location>
        <begin position="6"/>
        <end position="23"/>
    </location>
</feature>
<evidence type="ECO:0000256" key="6">
    <source>
        <dbReference type="SAM" id="MobiDB-lite"/>
    </source>
</evidence>
<accession>A0ABQ3YD97</accession>
<reference evidence="8 9" key="1">
    <citation type="submission" date="2021-01" db="EMBL/GenBank/DDBJ databases">
        <title>Whole genome shotgun sequence of Actinoplanes deccanensis NBRC 13994.</title>
        <authorList>
            <person name="Komaki H."/>
            <person name="Tamura T."/>
        </authorList>
    </citation>
    <scope>NUCLEOTIDE SEQUENCE [LARGE SCALE GENOMIC DNA]</scope>
    <source>
        <strain evidence="8 9">NBRC 13994</strain>
    </source>
</reference>
<protein>
    <recommendedName>
        <fullName evidence="10">Flagellar protein</fullName>
    </recommendedName>
</protein>
<evidence type="ECO:0000256" key="2">
    <source>
        <dbReference type="ARBA" id="ARBA00022475"/>
    </source>
</evidence>
<evidence type="ECO:0000256" key="3">
    <source>
        <dbReference type="ARBA" id="ARBA00022692"/>
    </source>
</evidence>
<keyword evidence="9" id="KW-1185">Reference proteome</keyword>
<evidence type="ECO:0000256" key="1">
    <source>
        <dbReference type="ARBA" id="ARBA00004236"/>
    </source>
</evidence>
<dbReference type="Proteomes" id="UP000609879">
    <property type="component" value="Unassembled WGS sequence"/>
</dbReference>
<evidence type="ECO:0000256" key="5">
    <source>
        <dbReference type="ARBA" id="ARBA00023136"/>
    </source>
</evidence>
<gene>
    <name evidence="8" type="ORF">Ade02nite_65460</name>
</gene>
<dbReference type="EMBL" id="BOMI01000132">
    <property type="protein sequence ID" value="GID77905.1"/>
    <property type="molecule type" value="Genomic_DNA"/>
</dbReference>
<evidence type="ECO:0008006" key="10">
    <source>
        <dbReference type="Google" id="ProtNLM"/>
    </source>
</evidence>
<dbReference type="RefSeq" id="WP_203772325.1">
    <property type="nucleotide sequence ID" value="NZ_BAAABO010000022.1"/>
</dbReference>
<evidence type="ECO:0000313" key="9">
    <source>
        <dbReference type="Proteomes" id="UP000609879"/>
    </source>
</evidence>
<dbReference type="InterPro" id="IPR022781">
    <property type="entry name" value="Flagellar_biosynth_FliO"/>
</dbReference>
<keyword evidence="5 7" id="KW-0472">Membrane</keyword>
<comment type="subcellular location">
    <subcellularLocation>
        <location evidence="1">Cell membrane</location>
    </subcellularLocation>
</comment>
<evidence type="ECO:0000256" key="4">
    <source>
        <dbReference type="ARBA" id="ARBA00022989"/>
    </source>
</evidence>
<sequence length="139" mass="15413">MFELALRIGFSLFVILGMMWLLARLIRRPLGRGHGPLVILNRQQLSRGAAVAVVRVADRAMILGVTDQNVSLLGEADVEDFEKHPHEHRDHLALGPDLTAEELPARHPAGAPGRLDGSLLSPKTWSQTVGFLRDRTTRR</sequence>
<keyword evidence="4 7" id="KW-1133">Transmembrane helix</keyword>
<name>A0ABQ3YD97_9ACTN</name>
<proteinExistence type="predicted"/>
<comment type="caution">
    <text evidence="8">The sequence shown here is derived from an EMBL/GenBank/DDBJ whole genome shotgun (WGS) entry which is preliminary data.</text>
</comment>
<evidence type="ECO:0000313" key="8">
    <source>
        <dbReference type="EMBL" id="GID77905.1"/>
    </source>
</evidence>
<feature type="region of interest" description="Disordered" evidence="6">
    <location>
        <begin position="84"/>
        <end position="119"/>
    </location>
</feature>